<accession>A0A0E0PZA8</accession>
<dbReference type="AlphaFoldDB" id="A0A0E0PZA8"/>
<feature type="region of interest" description="Disordered" evidence="1">
    <location>
        <begin position="54"/>
        <end position="73"/>
    </location>
</feature>
<dbReference type="Proteomes" id="UP000008022">
    <property type="component" value="Unassembled WGS sequence"/>
</dbReference>
<reference evidence="2" key="2">
    <citation type="submission" date="2015-06" db="UniProtKB">
        <authorList>
            <consortium name="EnsemblPlants"/>
        </authorList>
    </citation>
    <scope>IDENTIFICATION</scope>
</reference>
<dbReference type="OMA" id="PDECESE"/>
<sequence>MDPMDSGHSFLRLMASMDHGHVNFLGRSSGCGIQCGCLPGFRGVPEVKVAMGSPQEHFSCGGQRPPDECESERGGVFEWTEEEDPACFAMDLERLRQSDLTLGMDGENPESSACIQMGRESK</sequence>
<protein>
    <submittedName>
        <fullName evidence="2">Uncharacterized protein</fullName>
    </submittedName>
</protein>
<dbReference type="Gramene" id="ORUFI06G19920.1">
    <property type="protein sequence ID" value="ORUFI06G19920.1"/>
    <property type="gene ID" value="ORUFI06G19920"/>
</dbReference>
<feature type="region of interest" description="Disordered" evidence="1">
    <location>
        <begin position="100"/>
        <end position="122"/>
    </location>
</feature>
<organism evidence="2 3">
    <name type="scientific">Oryza rufipogon</name>
    <name type="common">Brownbeard rice</name>
    <name type="synonym">Asian wild rice</name>
    <dbReference type="NCBI Taxonomy" id="4529"/>
    <lineage>
        <taxon>Eukaryota</taxon>
        <taxon>Viridiplantae</taxon>
        <taxon>Streptophyta</taxon>
        <taxon>Embryophyta</taxon>
        <taxon>Tracheophyta</taxon>
        <taxon>Spermatophyta</taxon>
        <taxon>Magnoliopsida</taxon>
        <taxon>Liliopsida</taxon>
        <taxon>Poales</taxon>
        <taxon>Poaceae</taxon>
        <taxon>BOP clade</taxon>
        <taxon>Oryzoideae</taxon>
        <taxon>Oryzeae</taxon>
        <taxon>Oryzinae</taxon>
        <taxon>Oryza</taxon>
    </lineage>
</organism>
<evidence type="ECO:0000256" key="1">
    <source>
        <dbReference type="SAM" id="MobiDB-lite"/>
    </source>
</evidence>
<dbReference type="HOGENOM" id="CLU_2337345_0_0_1"/>
<keyword evidence="3" id="KW-1185">Reference proteome</keyword>
<proteinExistence type="predicted"/>
<name>A0A0E0PZA8_ORYRU</name>
<evidence type="ECO:0000313" key="2">
    <source>
        <dbReference type="EnsemblPlants" id="ORUFI06G19920.1"/>
    </source>
</evidence>
<evidence type="ECO:0000313" key="3">
    <source>
        <dbReference type="Proteomes" id="UP000008022"/>
    </source>
</evidence>
<dbReference type="EnsemblPlants" id="ORUFI06G19920.1">
    <property type="protein sequence ID" value="ORUFI06G19920.1"/>
    <property type="gene ID" value="ORUFI06G19920"/>
</dbReference>
<reference evidence="3" key="1">
    <citation type="submission" date="2013-06" db="EMBL/GenBank/DDBJ databases">
        <authorList>
            <person name="Zhao Q."/>
        </authorList>
    </citation>
    <scope>NUCLEOTIDE SEQUENCE</scope>
    <source>
        <strain evidence="3">cv. W1943</strain>
    </source>
</reference>